<protein>
    <submittedName>
        <fullName evidence="1">Uncharacterized protein</fullName>
    </submittedName>
</protein>
<proteinExistence type="predicted"/>
<evidence type="ECO:0000313" key="1">
    <source>
        <dbReference type="EMBL" id="MPN33817.1"/>
    </source>
</evidence>
<reference evidence="1" key="1">
    <citation type="submission" date="2019-08" db="EMBL/GenBank/DDBJ databases">
        <authorList>
            <person name="Kucharzyk K."/>
            <person name="Murdoch R.W."/>
            <person name="Higgins S."/>
            <person name="Loffler F."/>
        </authorList>
    </citation>
    <scope>NUCLEOTIDE SEQUENCE</scope>
</reference>
<comment type="caution">
    <text evidence="1">The sequence shown here is derived from an EMBL/GenBank/DDBJ whole genome shotgun (WGS) entry which is preliminary data.</text>
</comment>
<accession>A0A645H474</accession>
<sequence length="226" mass="25195">MTLSFDALVKMQLFERCASPAAFEYLANKVFESDLGHAAFLGPIEEEAAQGLPYREPDQSWGGASFYEQWIGLAPRLADIDLRPFIYLSRDKAPTLAHYDELSPAARELLEVALKTDKVSDVLIRSFKDIGEQEADRVLTRLVSRARTENWAPGAIVRCFNLVEAYPGVAPILISALGQAPAVHRSMQFAPLLAGKAWSVELIRDWMADKATPEPVRKYFQVKGKV</sequence>
<gene>
    <name evidence="1" type="ORF">SDC9_181309</name>
</gene>
<dbReference type="EMBL" id="VSSQ01086516">
    <property type="protein sequence ID" value="MPN33817.1"/>
    <property type="molecule type" value="Genomic_DNA"/>
</dbReference>
<name>A0A645H474_9ZZZZ</name>
<dbReference type="AlphaFoldDB" id="A0A645H474"/>
<organism evidence="1">
    <name type="scientific">bioreactor metagenome</name>
    <dbReference type="NCBI Taxonomy" id="1076179"/>
    <lineage>
        <taxon>unclassified sequences</taxon>
        <taxon>metagenomes</taxon>
        <taxon>ecological metagenomes</taxon>
    </lineage>
</organism>